<dbReference type="EMBL" id="SNRW01009961">
    <property type="protein sequence ID" value="KAA6377227.1"/>
    <property type="molecule type" value="Genomic_DNA"/>
</dbReference>
<dbReference type="GO" id="GO:0000407">
    <property type="term" value="C:phagophore assembly site"/>
    <property type="evidence" value="ECO:0007669"/>
    <property type="project" value="TreeGrafter"/>
</dbReference>
<dbReference type="PROSITE" id="PS00108">
    <property type="entry name" value="PROTEIN_KINASE_ST"/>
    <property type="match status" value="1"/>
</dbReference>
<dbReference type="PANTHER" id="PTHR24348:SF22">
    <property type="entry name" value="NON-SPECIFIC SERINE_THREONINE PROTEIN KINASE"/>
    <property type="match status" value="1"/>
</dbReference>
<evidence type="ECO:0000259" key="6">
    <source>
        <dbReference type="PROSITE" id="PS50011"/>
    </source>
</evidence>
<dbReference type="GO" id="GO:0010506">
    <property type="term" value="P:regulation of autophagy"/>
    <property type="evidence" value="ECO:0007669"/>
    <property type="project" value="InterPro"/>
</dbReference>
<keyword evidence="3" id="KW-0418">Kinase</keyword>
<dbReference type="Proteomes" id="UP000324800">
    <property type="component" value="Unassembled WGS sequence"/>
</dbReference>
<name>A0A5J4V3N7_9EUKA</name>
<feature type="region of interest" description="Disordered" evidence="5">
    <location>
        <begin position="268"/>
        <end position="293"/>
    </location>
</feature>
<accession>A0A5J4V3N7</accession>
<keyword evidence="2" id="KW-0547">Nucleotide-binding</keyword>
<dbReference type="InterPro" id="IPR045269">
    <property type="entry name" value="Atg1-like"/>
</dbReference>
<proteinExistence type="predicted"/>
<evidence type="ECO:0000256" key="5">
    <source>
        <dbReference type="SAM" id="MobiDB-lite"/>
    </source>
</evidence>
<dbReference type="Pfam" id="PF00069">
    <property type="entry name" value="Pkinase"/>
    <property type="match status" value="1"/>
</dbReference>
<dbReference type="GO" id="GO:0016020">
    <property type="term" value="C:membrane"/>
    <property type="evidence" value="ECO:0007669"/>
    <property type="project" value="TreeGrafter"/>
</dbReference>
<evidence type="ECO:0000313" key="8">
    <source>
        <dbReference type="Proteomes" id="UP000324800"/>
    </source>
</evidence>
<dbReference type="PROSITE" id="PS50011">
    <property type="entry name" value="PROTEIN_KINASE_DOM"/>
    <property type="match status" value="1"/>
</dbReference>
<sequence>MVITEAANCKTLDVIAKYPQIPLPTHTLRALMKQILEGMRAFHSAGLVHRDIKCDNILLHSPPGSGRINVKISDFGFAKKEDLISEQTYLTGTLPFMAPELFQKPIISTQKIDLYAVGITFYRLIFHKYPLMYYKYYDYKKKMAQLNSIEKPSELKDEILWDLLSKLLEFDPNKRITAAEALKHPYFTSPEANADILKEQKDLASLAAVAQLKGDSSITKFDKDATFIVEETVIKQFLLNYIQNNPPQELSDTIQEIELDPLHLHDSQRTNELSEEEQYPTTEIEQNENEQNENQLKIHYDDKKSVISQNEHGSGIKSSQLTSLSQTDSIYSHHSHSIPILRQKQTQISYAATQKQLQAEECLNDMNMKLEEIKGNLEKFESLTLILKDIVIANLFRFLERDNNSYIEVQKLGIISLLINILNTLPLTLGSNVCQKQ</sequence>
<gene>
    <name evidence="7" type="ORF">EZS28_027246</name>
</gene>
<protein>
    <recommendedName>
        <fullName evidence="6">Protein kinase domain-containing protein</fullName>
    </recommendedName>
</protein>
<feature type="domain" description="Protein kinase" evidence="6">
    <location>
        <begin position="1"/>
        <end position="187"/>
    </location>
</feature>
<dbReference type="GO" id="GO:0005524">
    <property type="term" value="F:ATP binding"/>
    <property type="evidence" value="ECO:0007669"/>
    <property type="project" value="UniProtKB-KW"/>
</dbReference>
<reference evidence="7 8" key="1">
    <citation type="submission" date="2019-03" db="EMBL/GenBank/DDBJ databases">
        <title>Single cell metagenomics reveals metabolic interactions within the superorganism composed of flagellate Streblomastix strix and complex community of Bacteroidetes bacteria on its surface.</title>
        <authorList>
            <person name="Treitli S.C."/>
            <person name="Kolisko M."/>
            <person name="Husnik F."/>
            <person name="Keeling P."/>
            <person name="Hampl V."/>
        </authorList>
    </citation>
    <scope>NUCLEOTIDE SEQUENCE [LARGE SCALE GENOMIC DNA]</scope>
    <source>
        <strain evidence="7">ST1C</strain>
    </source>
</reference>
<dbReference type="GO" id="GO:0000045">
    <property type="term" value="P:autophagosome assembly"/>
    <property type="evidence" value="ECO:0007669"/>
    <property type="project" value="TreeGrafter"/>
</dbReference>
<dbReference type="Gene3D" id="1.10.510.10">
    <property type="entry name" value="Transferase(Phosphotransferase) domain 1"/>
    <property type="match status" value="1"/>
</dbReference>
<evidence type="ECO:0000256" key="3">
    <source>
        <dbReference type="ARBA" id="ARBA00022777"/>
    </source>
</evidence>
<dbReference type="GO" id="GO:0005776">
    <property type="term" value="C:autophagosome"/>
    <property type="evidence" value="ECO:0007669"/>
    <property type="project" value="TreeGrafter"/>
</dbReference>
<evidence type="ECO:0000256" key="4">
    <source>
        <dbReference type="ARBA" id="ARBA00022840"/>
    </source>
</evidence>
<keyword evidence="1" id="KW-0808">Transferase</keyword>
<dbReference type="AlphaFoldDB" id="A0A5J4V3N7"/>
<evidence type="ECO:0000313" key="7">
    <source>
        <dbReference type="EMBL" id="KAA6377227.1"/>
    </source>
</evidence>
<dbReference type="GO" id="GO:0004674">
    <property type="term" value="F:protein serine/threonine kinase activity"/>
    <property type="evidence" value="ECO:0007669"/>
    <property type="project" value="InterPro"/>
</dbReference>
<comment type="caution">
    <text evidence="7">The sequence shown here is derived from an EMBL/GenBank/DDBJ whole genome shotgun (WGS) entry which is preliminary data.</text>
</comment>
<dbReference type="InterPro" id="IPR008271">
    <property type="entry name" value="Ser/Thr_kinase_AS"/>
</dbReference>
<dbReference type="InterPro" id="IPR000719">
    <property type="entry name" value="Prot_kinase_dom"/>
</dbReference>
<dbReference type="SMART" id="SM00220">
    <property type="entry name" value="S_TKc"/>
    <property type="match status" value="1"/>
</dbReference>
<keyword evidence="4" id="KW-0067">ATP-binding</keyword>
<evidence type="ECO:0000256" key="1">
    <source>
        <dbReference type="ARBA" id="ARBA00022679"/>
    </source>
</evidence>
<dbReference type="SUPFAM" id="SSF56112">
    <property type="entry name" value="Protein kinase-like (PK-like)"/>
    <property type="match status" value="1"/>
</dbReference>
<dbReference type="GO" id="GO:0005829">
    <property type="term" value="C:cytosol"/>
    <property type="evidence" value="ECO:0007669"/>
    <property type="project" value="TreeGrafter"/>
</dbReference>
<evidence type="ECO:0000256" key="2">
    <source>
        <dbReference type="ARBA" id="ARBA00022741"/>
    </source>
</evidence>
<dbReference type="InterPro" id="IPR011009">
    <property type="entry name" value="Kinase-like_dom_sf"/>
</dbReference>
<organism evidence="7 8">
    <name type="scientific">Streblomastix strix</name>
    <dbReference type="NCBI Taxonomy" id="222440"/>
    <lineage>
        <taxon>Eukaryota</taxon>
        <taxon>Metamonada</taxon>
        <taxon>Preaxostyla</taxon>
        <taxon>Oxymonadida</taxon>
        <taxon>Streblomastigidae</taxon>
        <taxon>Streblomastix</taxon>
    </lineage>
</organism>
<dbReference type="PANTHER" id="PTHR24348">
    <property type="entry name" value="SERINE/THREONINE-PROTEIN KINASE UNC-51-RELATED"/>
    <property type="match status" value="1"/>
</dbReference>